<dbReference type="Gene3D" id="3.40.800.20">
    <property type="entry name" value="Histone deacetylase domain"/>
    <property type="match status" value="1"/>
</dbReference>
<dbReference type="GO" id="GO:0004407">
    <property type="term" value="F:histone deacetylase activity"/>
    <property type="evidence" value="ECO:0007669"/>
    <property type="project" value="TreeGrafter"/>
</dbReference>
<reference evidence="3 4" key="1">
    <citation type="submission" date="2016-09" db="EMBL/GenBank/DDBJ databases">
        <title>Acidihalobacter prosperus V6 (DSM14174).</title>
        <authorList>
            <person name="Khaleque H.N."/>
            <person name="Ramsay J.P."/>
            <person name="Murphy R.J.T."/>
            <person name="Kaksonen A.H."/>
            <person name="Boxall N.J."/>
            <person name="Watkin E.L.J."/>
        </authorList>
    </citation>
    <scope>NUCLEOTIDE SEQUENCE [LARGE SCALE GENOMIC DNA]</scope>
    <source>
        <strain evidence="3 4">V6</strain>
    </source>
</reference>
<dbReference type="SUPFAM" id="SSF52768">
    <property type="entry name" value="Arginase/deacetylase"/>
    <property type="match status" value="1"/>
</dbReference>
<evidence type="ECO:0000313" key="3">
    <source>
        <dbReference type="EMBL" id="AOV18252.1"/>
    </source>
</evidence>
<gene>
    <name evidence="3" type="ORF">BJI67_15335</name>
</gene>
<sequence length="315" mass="33108">MSVLLLTHPACRAHDPGPGHPESPARLGAIGDQLIATGLELILQHVEAPEATREQLLRVHTPTYLDALDAASPVAGYAALDADTTLSPGSLEAARHAAGAVVAAVDRVIAGPVRRAFCAVRPPGHHAEPGRAMGFCLYNNIAIGAAHALAAHGLARVAIVDFDVHHGNGTEAAFGNEPRVLLCSTFEHPLYPYSGADTRSEHIVNVPLPAGTDGVAYRDAFASRVLPALEDFAPEVVFVSAGFDAHRDDPLAHLALIEADYDWITRRLVEVAERHAGGRLVSALDGGYALPALARSVAAHVKALLEYAPVSPDRA</sequence>
<feature type="domain" description="Histone deacetylase" evidence="2">
    <location>
        <begin position="20"/>
        <end position="304"/>
    </location>
</feature>
<dbReference type="KEGG" id="aaeo:BJI67_15335"/>
<dbReference type="RefSeq" id="WP_070073782.1">
    <property type="nucleotide sequence ID" value="NZ_CP017448.1"/>
</dbReference>
<dbReference type="CDD" id="cd11599">
    <property type="entry name" value="HDAC_classII_2"/>
    <property type="match status" value="1"/>
</dbReference>
<protein>
    <submittedName>
        <fullName evidence="3">Deacetylase</fullName>
    </submittedName>
</protein>
<name>A0A1D8KBB3_9GAMM</name>
<dbReference type="InterPro" id="IPR000286">
    <property type="entry name" value="HDACs"/>
</dbReference>
<evidence type="ECO:0000259" key="2">
    <source>
        <dbReference type="Pfam" id="PF00850"/>
    </source>
</evidence>
<dbReference type="Proteomes" id="UP000095342">
    <property type="component" value="Chromosome"/>
</dbReference>
<comment type="similarity">
    <text evidence="1">Belongs to the histone deacetylase family.</text>
</comment>
<proteinExistence type="inferred from homology"/>
<dbReference type="PRINTS" id="PR01270">
    <property type="entry name" value="HDASUPER"/>
</dbReference>
<evidence type="ECO:0000313" key="4">
    <source>
        <dbReference type="Proteomes" id="UP000095342"/>
    </source>
</evidence>
<keyword evidence="4" id="KW-1185">Reference proteome</keyword>
<dbReference type="InterPro" id="IPR023801">
    <property type="entry name" value="His_deacetylse_dom"/>
</dbReference>
<organism evidence="3 4">
    <name type="scientific">Acidihalobacter aeolianus</name>
    <dbReference type="NCBI Taxonomy" id="2792603"/>
    <lineage>
        <taxon>Bacteria</taxon>
        <taxon>Pseudomonadati</taxon>
        <taxon>Pseudomonadota</taxon>
        <taxon>Gammaproteobacteria</taxon>
        <taxon>Chromatiales</taxon>
        <taxon>Ectothiorhodospiraceae</taxon>
        <taxon>Acidihalobacter</taxon>
    </lineage>
</organism>
<dbReference type="AlphaFoldDB" id="A0A1D8KBB3"/>
<accession>A0A1D8KBB3</accession>
<evidence type="ECO:0000256" key="1">
    <source>
        <dbReference type="ARBA" id="ARBA00005947"/>
    </source>
</evidence>
<dbReference type="InterPro" id="IPR023696">
    <property type="entry name" value="Ureohydrolase_dom_sf"/>
</dbReference>
<dbReference type="PANTHER" id="PTHR10625">
    <property type="entry name" value="HISTONE DEACETYLASE HDAC1-RELATED"/>
    <property type="match status" value="1"/>
</dbReference>
<dbReference type="Pfam" id="PF00850">
    <property type="entry name" value="Hist_deacetyl"/>
    <property type="match status" value="1"/>
</dbReference>
<dbReference type="GO" id="GO:0040029">
    <property type="term" value="P:epigenetic regulation of gene expression"/>
    <property type="evidence" value="ECO:0007669"/>
    <property type="project" value="TreeGrafter"/>
</dbReference>
<dbReference type="EMBL" id="CP017448">
    <property type="protein sequence ID" value="AOV18252.1"/>
    <property type="molecule type" value="Genomic_DNA"/>
</dbReference>
<dbReference type="InterPro" id="IPR037138">
    <property type="entry name" value="His_deacetylse_dom_sf"/>
</dbReference>
<dbReference type="PANTHER" id="PTHR10625:SF10">
    <property type="entry name" value="HISTONE DEACETYLASE HDAC1"/>
    <property type="match status" value="1"/>
</dbReference>